<keyword evidence="2 10" id="KW-0444">Lipid biosynthesis</keyword>
<comment type="function">
    <text evidence="10">Catalyzes the transfer of an acyl group from acyl-phosphate (acyl-PO(4)) to glycerol-3-phosphate (G3P) to form lysophosphatidic acid (LPA). This enzyme utilizes acyl-phosphate as fatty acyl donor, but not acyl-CoA or acyl-ACP.</text>
</comment>
<evidence type="ECO:0000256" key="9">
    <source>
        <dbReference type="ARBA" id="ARBA00023264"/>
    </source>
</evidence>
<dbReference type="HAMAP" id="MF_01043">
    <property type="entry name" value="PlsY"/>
    <property type="match status" value="1"/>
</dbReference>
<comment type="subunit">
    <text evidence="10">Probably interacts with PlsX.</text>
</comment>
<evidence type="ECO:0000313" key="11">
    <source>
        <dbReference type="EMBL" id="MFD2867980.1"/>
    </source>
</evidence>
<evidence type="ECO:0000256" key="10">
    <source>
        <dbReference type="HAMAP-Rule" id="MF_01043"/>
    </source>
</evidence>
<dbReference type="GO" id="GO:0016746">
    <property type="term" value="F:acyltransferase activity"/>
    <property type="evidence" value="ECO:0007669"/>
    <property type="project" value="UniProtKB-KW"/>
</dbReference>
<gene>
    <name evidence="10" type="primary">plsY</name>
    <name evidence="11" type="ORF">ACFSY7_05645</name>
</gene>
<evidence type="ECO:0000256" key="3">
    <source>
        <dbReference type="ARBA" id="ARBA00022679"/>
    </source>
</evidence>
<protein>
    <recommendedName>
        <fullName evidence="10">Glycerol-3-phosphate acyltransferase</fullName>
    </recommendedName>
    <alternativeName>
        <fullName evidence="10">Acyl-PO4 G3P acyltransferase</fullName>
    </alternativeName>
    <alternativeName>
        <fullName evidence="10">Acyl-phosphate--glycerol-3-phosphate acyltransferase</fullName>
    </alternativeName>
    <alternativeName>
        <fullName evidence="10">G3P acyltransferase</fullName>
        <shortName evidence="10">GPAT</shortName>
        <ecNumber evidence="10">2.3.1.275</ecNumber>
    </alternativeName>
    <alternativeName>
        <fullName evidence="10">Lysophosphatidic acid synthase</fullName>
        <shortName evidence="10">LPA synthase</shortName>
    </alternativeName>
</protein>
<dbReference type="Proteomes" id="UP001597568">
    <property type="component" value="Unassembled WGS sequence"/>
</dbReference>
<dbReference type="PANTHER" id="PTHR30309:SF0">
    <property type="entry name" value="GLYCEROL-3-PHOSPHATE ACYLTRANSFERASE-RELATED"/>
    <property type="match status" value="1"/>
</dbReference>
<evidence type="ECO:0000256" key="8">
    <source>
        <dbReference type="ARBA" id="ARBA00023209"/>
    </source>
</evidence>
<keyword evidence="7 10" id="KW-0472">Membrane</keyword>
<evidence type="ECO:0000256" key="6">
    <source>
        <dbReference type="ARBA" id="ARBA00023098"/>
    </source>
</evidence>
<keyword evidence="6 10" id="KW-0443">Lipid metabolism</keyword>
<keyword evidence="8 10" id="KW-0594">Phospholipid biosynthesis</keyword>
<dbReference type="InterPro" id="IPR003811">
    <property type="entry name" value="G3P_acylTferase_PlsY"/>
</dbReference>
<keyword evidence="11" id="KW-0012">Acyltransferase</keyword>
<sequence length="182" mass="19497">MLVIIYSMCSYLLGTCMTATLVGKWYGVSLANEHSGNLGARNAGRTLGKMAFVWTAAGDVLKGVIIVVVAHVLGFPDYIAALGLTCGLLGHLYPFWLRFHGGKGVATLLGGLVVLEPLLLIGVLVMIGIGYLLTRSLTLGFVISVLALIAGILIFYPAYSVLLLALAAVLLKHRTNIQERWR</sequence>
<comment type="caution">
    <text evidence="11">The sequence shown here is derived from an EMBL/GenBank/DDBJ whole genome shotgun (WGS) entry which is preliminary data.</text>
</comment>
<feature type="transmembrane region" description="Helical" evidence="10">
    <location>
        <begin position="51"/>
        <end position="72"/>
    </location>
</feature>
<dbReference type="EMBL" id="JBHUOR010000029">
    <property type="protein sequence ID" value="MFD2867980.1"/>
    <property type="molecule type" value="Genomic_DNA"/>
</dbReference>
<keyword evidence="3 10" id="KW-0808">Transferase</keyword>
<reference evidence="12" key="1">
    <citation type="journal article" date="2019" name="Int. J. Syst. Evol. Microbiol.">
        <title>The Global Catalogue of Microorganisms (GCM) 10K type strain sequencing project: providing services to taxonomists for standard genome sequencing and annotation.</title>
        <authorList>
            <consortium name="The Broad Institute Genomics Platform"/>
            <consortium name="The Broad Institute Genome Sequencing Center for Infectious Disease"/>
            <person name="Wu L."/>
            <person name="Ma J."/>
        </authorList>
    </citation>
    <scope>NUCLEOTIDE SEQUENCE [LARGE SCALE GENOMIC DNA]</scope>
    <source>
        <strain evidence="12">KCTC 33522</strain>
    </source>
</reference>
<evidence type="ECO:0000313" key="12">
    <source>
        <dbReference type="Proteomes" id="UP001597568"/>
    </source>
</evidence>
<feature type="transmembrane region" description="Helical" evidence="10">
    <location>
        <begin position="108"/>
        <end position="133"/>
    </location>
</feature>
<evidence type="ECO:0000256" key="7">
    <source>
        <dbReference type="ARBA" id="ARBA00023136"/>
    </source>
</evidence>
<keyword evidence="5 10" id="KW-1133">Transmembrane helix</keyword>
<feature type="transmembrane region" description="Helical" evidence="10">
    <location>
        <begin position="78"/>
        <end position="96"/>
    </location>
</feature>
<comment type="similarity">
    <text evidence="10">Belongs to the PlsY family.</text>
</comment>
<comment type="pathway">
    <text evidence="10">Lipid metabolism; phospholipid metabolism.</text>
</comment>
<proteinExistence type="inferred from homology"/>
<feature type="transmembrane region" description="Helical" evidence="10">
    <location>
        <begin position="139"/>
        <end position="171"/>
    </location>
</feature>
<comment type="subcellular location">
    <subcellularLocation>
        <location evidence="10">Cell membrane</location>
        <topology evidence="10">Multi-pass membrane protein</topology>
    </subcellularLocation>
</comment>
<keyword evidence="4 10" id="KW-0812">Transmembrane</keyword>
<accession>A0ABW5XYD5</accession>
<dbReference type="RefSeq" id="WP_380147165.1">
    <property type="nucleotide sequence ID" value="NZ_JBHUOR010000029.1"/>
</dbReference>
<organism evidence="11 12">
    <name type="scientific">Kurthia populi</name>
    <dbReference type="NCBI Taxonomy" id="1562132"/>
    <lineage>
        <taxon>Bacteria</taxon>
        <taxon>Bacillati</taxon>
        <taxon>Bacillota</taxon>
        <taxon>Bacilli</taxon>
        <taxon>Bacillales</taxon>
        <taxon>Caryophanaceae</taxon>
        <taxon>Kurthia</taxon>
    </lineage>
</organism>
<keyword evidence="1 10" id="KW-1003">Cell membrane</keyword>
<dbReference type="SMART" id="SM01207">
    <property type="entry name" value="G3P_acyltransf"/>
    <property type="match status" value="1"/>
</dbReference>
<comment type="catalytic activity">
    <reaction evidence="10">
        <text>an acyl phosphate + sn-glycerol 3-phosphate = a 1-acyl-sn-glycero-3-phosphate + phosphate</text>
        <dbReference type="Rhea" id="RHEA:34075"/>
        <dbReference type="ChEBI" id="CHEBI:43474"/>
        <dbReference type="ChEBI" id="CHEBI:57597"/>
        <dbReference type="ChEBI" id="CHEBI:57970"/>
        <dbReference type="ChEBI" id="CHEBI:59918"/>
        <dbReference type="EC" id="2.3.1.275"/>
    </reaction>
</comment>
<dbReference type="Pfam" id="PF02660">
    <property type="entry name" value="G3P_acyltransf"/>
    <property type="match status" value="1"/>
</dbReference>
<keyword evidence="9 10" id="KW-1208">Phospholipid metabolism</keyword>
<dbReference type="PANTHER" id="PTHR30309">
    <property type="entry name" value="INNER MEMBRANE PROTEIN YGIH"/>
    <property type="match status" value="1"/>
</dbReference>
<dbReference type="EC" id="2.3.1.275" evidence="10"/>
<evidence type="ECO:0000256" key="2">
    <source>
        <dbReference type="ARBA" id="ARBA00022516"/>
    </source>
</evidence>
<name>A0ABW5XYD5_9BACL</name>
<keyword evidence="12" id="KW-1185">Reference proteome</keyword>
<evidence type="ECO:0000256" key="1">
    <source>
        <dbReference type="ARBA" id="ARBA00022475"/>
    </source>
</evidence>
<evidence type="ECO:0000256" key="4">
    <source>
        <dbReference type="ARBA" id="ARBA00022692"/>
    </source>
</evidence>
<evidence type="ECO:0000256" key="5">
    <source>
        <dbReference type="ARBA" id="ARBA00022989"/>
    </source>
</evidence>